<feature type="domain" description="Transcription regulator PadR N-terminal" evidence="1">
    <location>
        <begin position="15"/>
        <end position="91"/>
    </location>
</feature>
<evidence type="ECO:0000259" key="1">
    <source>
        <dbReference type="Pfam" id="PF03551"/>
    </source>
</evidence>
<protein>
    <submittedName>
        <fullName evidence="2">Transcriptional regulator, PadR family</fullName>
    </submittedName>
</protein>
<dbReference type="PANTHER" id="PTHR43252:SF7">
    <property type="entry name" value="TRANSCRIPTIONAL REGULATOR YQJI"/>
    <property type="match status" value="1"/>
</dbReference>
<keyword evidence="3" id="KW-1185">Reference proteome</keyword>
<dbReference type="Proteomes" id="UP000064967">
    <property type="component" value="Chromosome"/>
</dbReference>
<dbReference type="RefSeq" id="WP_205633923.1">
    <property type="nucleotide sequence ID" value="NZ_CP012333.1"/>
</dbReference>
<gene>
    <name evidence="2" type="ORF">AKJ09_08557</name>
</gene>
<accession>A0A0K1Q840</accession>
<dbReference type="KEGG" id="llu:AKJ09_08557"/>
<dbReference type="SUPFAM" id="SSF46785">
    <property type="entry name" value="Winged helix' DNA-binding domain"/>
    <property type="match status" value="1"/>
</dbReference>
<evidence type="ECO:0000313" key="2">
    <source>
        <dbReference type="EMBL" id="AKV01894.1"/>
    </source>
</evidence>
<sequence>MADKPAQRSPLAMVVLALLMEAPMHAYRMHELIKTRGQDRVVNVAARNSVYQTITRLLRDGHIRVQETERDEGRPERVVYQITDSGSKVLSDWLKSMLSTPVREYPLFPAALAFIVVLTPREAIKHLEARVEALRADLQTSEEIMSGTLAEGVPRLFLIEEEYSRTMMRAEVKWVEGLLEEIRDKKLTWSHDWKKLFAGATELPAGATATATPPARRPRKAR</sequence>
<dbReference type="AlphaFoldDB" id="A0A0K1Q840"/>
<dbReference type="EMBL" id="CP012333">
    <property type="protein sequence ID" value="AKV01894.1"/>
    <property type="molecule type" value="Genomic_DNA"/>
</dbReference>
<dbReference type="PANTHER" id="PTHR43252">
    <property type="entry name" value="TRANSCRIPTIONAL REGULATOR YQJI"/>
    <property type="match status" value="1"/>
</dbReference>
<name>A0A0K1Q840_9BACT</name>
<proteinExistence type="predicted"/>
<dbReference type="InterPro" id="IPR036390">
    <property type="entry name" value="WH_DNA-bd_sf"/>
</dbReference>
<reference evidence="2 3" key="1">
    <citation type="submission" date="2015-08" db="EMBL/GenBank/DDBJ databases">
        <authorList>
            <person name="Babu N.S."/>
            <person name="Beckwith C.J."/>
            <person name="Beseler K.G."/>
            <person name="Brison A."/>
            <person name="Carone J.V."/>
            <person name="Caskin T.P."/>
            <person name="Diamond M."/>
            <person name="Durham M.E."/>
            <person name="Foxe J.M."/>
            <person name="Go M."/>
            <person name="Henderson B.A."/>
            <person name="Jones I.B."/>
            <person name="McGettigan J.A."/>
            <person name="Micheletti S.J."/>
            <person name="Nasrallah M.E."/>
            <person name="Ortiz D."/>
            <person name="Piller C.R."/>
            <person name="Privatt S.R."/>
            <person name="Schneider S.L."/>
            <person name="Sharp S."/>
            <person name="Smith T.C."/>
            <person name="Stanton J.D."/>
            <person name="Ullery H.E."/>
            <person name="Wilson R.J."/>
            <person name="Serrano M.G."/>
            <person name="Buck G."/>
            <person name="Lee V."/>
            <person name="Wang Y."/>
            <person name="Carvalho R."/>
            <person name="Voegtly L."/>
            <person name="Shi R."/>
            <person name="Duckworth R."/>
            <person name="Johnson A."/>
            <person name="Loviza R."/>
            <person name="Walstead R."/>
            <person name="Shah Z."/>
            <person name="Kiflezghi M."/>
            <person name="Wade K."/>
            <person name="Ball S.L."/>
            <person name="Bradley K.W."/>
            <person name="Asai D.J."/>
            <person name="Bowman C.A."/>
            <person name="Russell D.A."/>
            <person name="Pope W.H."/>
            <person name="Jacobs-Sera D."/>
            <person name="Hendrix R.W."/>
            <person name="Hatfull G.F."/>
        </authorList>
    </citation>
    <scope>NUCLEOTIDE SEQUENCE [LARGE SCALE GENOMIC DNA]</scope>
    <source>
        <strain evidence="2 3">DSM 27648</strain>
    </source>
</reference>
<organism evidence="2 3">
    <name type="scientific">Labilithrix luteola</name>
    <dbReference type="NCBI Taxonomy" id="1391654"/>
    <lineage>
        <taxon>Bacteria</taxon>
        <taxon>Pseudomonadati</taxon>
        <taxon>Myxococcota</taxon>
        <taxon>Polyangia</taxon>
        <taxon>Polyangiales</taxon>
        <taxon>Labilitrichaceae</taxon>
        <taxon>Labilithrix</taxon>
    </lineage>
</organism>
<evidence type="ECO:0000313" key="3">
    <source>
        <dbReference type="Proteomes" id="UP000064967"/>
    </source>
</evidence>
<dbReference type="Pfam" id="PF03551">
    <property type="entry name" value="PadR"/>
    <property type="match status" value="1"/>
</dbReference>
<dbReference type="InterPro" id="IPR005149">
    <property type="entry name" value="Tscrpt_reg_PadR_N"/>
</dbReference>
<dbReference type="Gene3D" id="1.10.10.10">
    <property type="entry name" value="Winged helix-like DNA-binding domain superfamily/Winged helix DNA-binding domain"/>
    <property type="match status" value="1"/>
</dbReference>
<dbReference type="STRING" id="1391654.AKJ09_08557"/>
<dbReference type="InterPro" id="IPR036388">
    <property type="entry name" value="WH-like_DNA-bd_sf"/>
</dbReference>